<keyword evidence="1" id="KW-0694">RNA-binding</keyword>
<dbReference type="KEGG" id="bacg:D2962_14170"/>
<reference evidence="4 5" key="1">
    <citation type="submission" date="2018-10" db="EMBL/GenBank/DDBJ databases">
        <authorList>
            <person name="Zhang X."/>
        </authorList>
    </citation>
    <scope>NUCLEOTIDE SEQUENCE [LARGE SCALE GENOMIC DNA]</scope>
    <source>
        <strain evidence="4 5">SK-G1</strain>
    </source>
</reference>
<dbReference type="InterPro" id="IPR008984">
    <property type="entry name" value="SMAD_FHA_dom_sf"/>
</dbReference>
<feature type="domain" description="FHA" evidence="3">
    <location>
        <begin position="60"/>
        <end position="109"/>
    </location>
</feature>
<dbReference type="SUPFAM" id="SSF49879">
    <property type="entry name" value="SMAD/FHA domain"/>
    <property type="match status" value="1"/>
</dbReference>
<dbReference type="EMBL" id="CP033169">
    <property type="protein sequence ID" value="AYO31592.1"/>
    <property type="molecule type" value="Genomic_DNA"/>
</dbReference>
<dbReference type="PROSITE" id="PS50889">
    <property type="entry name" value="S4"/>
    <property type="match status" value="1"/>
</dbReference>
<dbReference type="RefSeq" id="WP_120767611.1">
    <property type="nucleotide sequence ID" value="NZ_CP033169.1"/>
</dbReference>
<dbReference type="Pfam" id="PF00498">
    <property type="entry name" value="FHA"/>
    <property type="match status" value="1"/>
</dbReference>
<evidence type="ECO:0000313" key="5">
    <source>
        <dbReference type="Proteomes" id="UP000280960"/>
    </source>
</evidence>
<feature type="transmembrane region" description="Helical" evidence="2">
    <location>
        <begin position="6"/>
        <end position="25"/>
    </location>
</feature>
<protein>
    <submittedName>
        <fullName evidence="4">FHA domain-containing protein</fullName>
    </submittedName>
</protein>
<dbReference type="InterPro" id="IPR000253">
    <property type="entry name" value="FHA_dom"/>
</dbReference>
<organism evidence="4 5">
    <name type="scientific">Biomaibacter acetigenes</name>
    <dbReference type="NCBI Taxonomy" id="2316383"/>
    <lineage>
        <taxon>Bacteria</taxon>
        <taxon>Bacillati</taxon>
        <taxon>Bacillota</taxon>
        <taxon>Clostridia</taxon>
        <taxon>Thermosediminibacterales</taxon>
        <taxon>Tepidanaerobacteraceae</taxon>
        <taxon>Biomaibacter</taxon>
    </lineage>
</organism>
<dbReference type="Proteomes" id="UP000280960">
    <property type="component" value="Chromosome"/>
</dbReference>
<dbReference type="GO" id="GO:0003723">
    <property type="term" value="F:RNA binding"/>
    <property type="evidence" value="ECO:0007669"/>
    <property type="project" value="UniProtKB-KW"/>
</dbReference>
<dbReference type="InterPro" id="IPR050923">
    <property type="entry name" value="Cell_Proc_Reg/RNA_Proc"/>
</dbReference>
<gene>
    <name evidence="4" type="ORF">D2962_14170</name>
</gene>
<keyword evidence="2" id="KW-1133">Transmembrane helix</keyword>
<keyword evidence="2" id="KW-0472">Membrane</keyword>
<dbReference type="AlphaFoldDB" id="A0A3G2R7Y6"/>
<keyword evidence="2" id="KW-0812">Transmembrane</keyword>
<keyword evidence="5" id="KW-1185">Reference proteome</keyword>
<evidence type="ECO:0000313" key="4">
    <source>
        <dbReference type="EMBL" id="AYO31592.1"/>
    </source>
</evidence>
<evidence type="ECO:0000259" key="3">
    <source>
        <dbReference type="PROSITE" id="PS50006"/>
    </source>
</evidence>
<evidence type="ECO:0000256" key="2">
    <source>
        <dbReference type="SAM" id="Phobius"/>
    </source>
</evidence>
<dbReference type="SMART" id="SM00240">
    <property type="entry name" value="FHA"/>
    <property type="match status" value="1"/>
</dbReference>
<proteinExistence type="predicted"/>
<dbReference type="Gene3D" id="2.60.200.20">
    <property type="match status" value="1"/>
</dbReference>
<sequence>MYELLVQVGKFVLIGIIYYFLYNFLKVMVYDLTVDKQNPGETGFYLVADDGMEYPLFPINTIGRASDSDIVIDDPFLSSKHALITKRGRSMLIQDLNSTNGTFVNGKKIKKPFRLKENDEVVLGDKKFTFLRRESRGIKNGSNL</sequence>
<name>A0A3G2R7Y6_9FIRM</name>
<dbReference type="CDD" id="cd00060">
    <property type="entry name" value="FHA"/>
    <property type="match status" value="1"/>
</dbReference>
<evidence type="ECO:0000256" key="1">
    <source>
        <dbReference type="PROSITE-ProRule" id="PRU00182"/>
    </source>
</evidence>
<dbReference type="PROSITE" id="PS50006">
    <property type="entry name" value="FHA_DOMAIN"/>
    <property type="match status" value="1"/>
</dbReference>
<accession>A0A3G2R7Y6</accession>
<dbReference type="PANTHER" id="PTHR23308">
    <property type="entry name" value="NUCLEAR INHIBITOR OF PROTEIN PHOSPHATASE-1"/>
    <property type="match status" value="1"/>
</dbReference>